<evidence type="ECO:0000259" key="9">
    <source>
        <dbReference type="Pfam" id="PF00149"/>
    </source>
</evidence>
<dbReference type="InterPro" id="IPR039331">
    <property type="entry name" value="PAPs-like"/>
</dbReference>
<evidence type="ECO:0000313" key="11">
    <source>
        <dbReference type="EnsemblPlants" id="Kaladp0059s0166.1.v1.1"/>
    </source>
</evidence>
<dbReference type="GO" id="GO:0003993">
    <property type="term" value="F:acid phosphatase activity"/>
    <property type="evidence" value="ECO:0007669"/>
    <property type="project" value="UniProtKB-EC"/>
</dbReference>
<organism evidence="11 12">
    <name type="scientific">Kalanchoe fedtschenkoi</name>
    <name type="common">Lavender scallops</name>
    <name type="synonym">South American air plant</name>
    <dbReference type="NCBI Taxonomy" id="63787"/>
    <lineage>
        <taxon>Eukaryota</taxon>
        <taxon>Viridiplantae</taxon>
        <taxon>Streptophyta</taxon>
        <taxon>Embryophyta</taxon>
        <taxon>Tracheophyta</taxon>
        <taxon>Spermatophyta</taxon>
        <taxon>Magnoliopsida</taxon>
        <taxon>eudicotyledons</taxon>
        <taxon>Gunneridae</taxon>
        <taxon>Pentapetalae</taxon>
        <taxon>Saxifragales</taxon>
        <taxon>Crassulaceae</taxon>
        <taxon>Kalanchoe</taxon>
    </lineage>
</organism>
<dbReference type="Proteomes" id="UP000594263">
    <property type="component" value="Unplaced"/>
</dbReference>
<dbReference type="SUPFAM" id="SSF56300">
    <property type="entry name" value="Metallo-dependent phosphatases"/>
    <property type="match status" value="1"/>
</dbReference>
<keyword evidence="12" id="KW-1185">Reference proteome</keyword>
<keyword evidence="7" id="KW-0325">Glycoprotein</keyword>
<dbReference type="AlphaFoldDB" id="A0A7N0ZZL1"/>
<dbReference type="Pfam" id="PF00149">
    <property type="entry name" value="Metallophos"/>
    <property type="match status" value="1"/>
</dbReference>
<sequence length="366" mass="40853">MGRISILSAALLLLAVSCSASSYRRPPRRSTLHVSRRDQSATSAQQVHISMVGEDKMRVSWISDDQTSAVVNYGTSKDDLHLSATGSSSSYKYLLYTSGYIYDVVLGPLQPNSLYYYACGSDSTHIFSFKTAPPHLPLKFAVVGDLGQTEWTNSTLQHIAASNYDVLLLPGDLSYADTLQPLWDSFGRLVEPLASQRPWMVTQGNHELEKIPVMHSRPFTSYNARWHMPFEESGSDSNLYYSFDVAGSVHVVMLGSYTDFDPSSAQYKWLEADLGKVDRRRVKWVVVNVHAPWYNSNTAHQGEAESVEMRKHMEELIFKGRVDVVFAGHVHAYERFTRVYNGEGNECGPAHIVIGDGGNREGLASK</sequence>
<dbReference type="SUPFAM" id="SSF49363">
    <property type="entry name" value="Purple acid phosphatase, N-terminal domain"/>
    <property type="match status" value="1"/>
</dbReference>
<dbReference type="InterPro" id="IPR029052">
    <property type="entry name" value="Metallo-depent_PP-like"/>
</dbReference>
<dbReference type="PANTHER" id="PTHR22953">
    <property type="entry name" value="ACID PHOSPHATASE RELATED"/>
    <property type="match status" value="1"/>
</dbReference>
<dbReference type="Gene3D" id="2.60.40.380">
    <property type="entry name" value="Purple acid phosphatase-like, N-terminal"/>
    <property type="match status" value="1"/>
</dbReference>
<dbReference type="PROSITE" id="PS51257">
    <property type="entry name" value="PROKAR_LIPOPROTEIN"/>
    <property type="match status" value="1"/>
</dbReference>
<evidence type="ECO:0000256" key="1">
    <source>
        <dbReference type="ARBA" id="ARBA00000032"/>
    </source>
</evidence>
<dbReference type="CDD" id="cd00839">
    <property type="entry name" value="MPP_PAPs"/>
    <property type="match status" value="1"/>
</dbReference>
<keyword evidence="5 8" id="KW-0378">Hydrolase</keyword>
<dbReference type="EnsemblPlants" id="Kaladp0059s0166.1.v1.1">
    <property type="protein sequence ID" value="Kaladp0059s0166.1.v1.1"/>
    <property type="gene ID" value="Kaladp0059s0166.v1.1"/>
</dbReference>
<reference evidence="11" key="1">
    <citation type="submission" date="2021-01" db="UniProtKB">
        <authorList>
            <consortium name="EnsemblPlants"/>
        </authorList>
    </citation>
    <scope>IDENTIFICATION</scope>
</reference>
<accession>A0A7N0ZZL1</accession>
<feature type="domain" description="Purple acid phosphatase N-terminal" evidence="10">
    <location>
        <begin position="45"/>
        <end position="131"/>
    </location>
</feature>
<protein>
    <recommendedName>
        <fullName evidence="8">Purple acid phosphatase</fullName>
        <ecNumber evidence="8">3.1.3.2</ecNumber>
    </recommendedName>
</protein>
<name>A0A7N0ZZL1_KALFE</name>
<comment type="cofactor">
    <cofactor evidence="2">
        <name>Fe cation</name>
        <dbReference type="ChEBI" id="CHEBI:24875"/>
    </cofactor>
</comment>
<keyword evidence="4 8" id="KW-0732">Signal</keyword>
<dbReference type="Gramene" id="Kaladp0059s0166.1.v1.1">
    <property type="protein sequence ID" value="Kaladp0059s0166.1.v1.1"/>
    <property type="gene ID" value="Kaladp0059s0166.v1.1"/>
</dbReference>
<dbReference type="InterPro" id="IPR008963">
    <property type="entry name" value="Purple_acid_Pase-like_N"/>
</dbReference>
<dbReference type="Gene3D" id="3.60.21.10">
    <property type="match status" value="1"/>
</dbReference>
<dbReference type="InterPro" id="IPR041792">
    <property type="entry name" value="MPP_PAP"/>
</dbReference>
<evidence type="ECO:0000256" key="6">
    <source>
        <dbReference type="ARBA" id="ARBA00022833"/>
    </source>
</evidence>
<evidence type="ECO:0000313" key="12">
    <source>
        <dbReference type="Proteomes" id="UP000594263"/>
    </source>
</evidence>
<evidence type="ECO:0000256" key="7">
    <source>
        <dbReference type="ARBA" id="ARBA00023180"/>
    </source>
</evidence>
<comment type="similarity">
    <text evidence="3 8">Belongs to the metallophosphoesterase superfamily. Purple acid phosphatase family.</text>
</comment>
<proteinExistence type="inferred from homology"/>
<dbReference type="EC" id="3.1.3.2" evidence="8"/>
<evidence type="ECO:0000256" key="4">
    <source>
        <dbReference type="ARBA" id="ARBA00022729"/>
    </source>
</evidence>
<feature type="signal peptide" evidence="8">
    <location>
        <begin position="1"/>
        <end position="20"/>
    </location>
</feature>
<dbReference type="PANTHER" id="PTHR22953:SF153">
    <property type="entry name" value="PURPLE ACID PHOSPHATASE"/>
    <property type="match status" value="1"/>
</dbReference>
<evidence type="ECO:0000259" key="10">
    <source>
        <dbReference type="Pfam" id="PF16656"/>
    </source>
</evidence>
<evidence type="ECO:0000256" key="5">
    <source>
        <dbReference type="ARBA" id="ARBA00022801"/>
    </source>
</evidence>
<dbReference type="InterPro" id="IPR004843">
    <property type="entry name" value="Calcineurin-like_PHP"/>
</dbReference>
<evidence type="ECO:0000256" key="3">
    <source>
        <dbReference type="ARBA" id="ARBA00008723"/>
    </source>
</evidence>
<dbReference type="OMA" id="NECSCAS"/>
<dbReference type="GO" id="GO:0046872">
    <property type="term" value="F:metal ion binding"/>
    <property type="evidence" value="ECO:0007669"/>
    <property type="project" value="InterPro"/>
</dbReference>
<keyword evidence="6" id="KW-0862">Zinc</keyword>
<feature type="chain" id="PRO_5029939707" description="Purple acid phosphatase" evidence="8">
    <location>
        <begin position="21"/>
        <end position="366"/>
    </location>
</feature>
<evidence type="ECO:0000256" key="2">
    <source>
        <dbReference type="ARBA" id="ARBA00001962"/>
    </source>
</evidence>
<evidence type="ECO:0000256" key="8">
    <source>
        <dbReference type="RuleBase" id="RU361203"/>
    </source>
</evidence>
<dbReference type="InterPro" id="IPR015914">
    <property type="entry name" value="PAPs_N"/>
</dbReference>
<comment type="catalytic activity">
    <reaction evidence="1 8">
        <text>a phosphate monoester + H2O = an alcohol + phosphate</text>
        <dbReference type="Rhea" id="RHEA:15017"/>
        <dbReference type="ChEBI" id="CHEBI:15377"/>
        <dbReference type="ChEBI" id="CHEBI:30879"/>
        <dbReference type="ChEBI" id="CHEBI:43474"/>
        <dbReference type="ChEBI" id="CHEBI:67140"/>
        <dbReference type="EC" id="3.1.3.2"/>
    </reaction>
</comment>
<feature type="domain" description="Calcineurin-like phosphoesterase" evidence="9">
    <location>
        <begin position="138"/>
        <end position="333"/>
    </location>
</feature>
<dbReference type="Pfam" id="PF16656">
    <property type="entry name" value="Pur_ac_phosph_N"/>
    <property type="match status" value="1"/>
</dbReference>